<evidence type="ECO:0000313" key="1">
    <source>
        <dbReference type="EMBL" id="VDP05275.1"/>
    </source>
</evidence>
<dbReference type="EMBL" id="UZAL01011487">
    <property type="protein sequence ID" value="VDP05275.1"/>
    <property type="molecule type" value="Genomic_DNA"/>
</dbReference>
<gene>
    <name evidence="1" type="ORF">SMTD_LOCUS4311</name>
</gene>
<proteinExistence type="predicted"/>
<dbReference type="AlphaFoldDB" id="A0A3P8BEU6"/>
<reference evidence="1 2" key="1">
    <citation type="submission" date="2018-11" db="EMBL/GenBank/DDBJ databases">
        <authorList>
            <consortium name="Pathogen Informatics"/>
        </authorList>
    </citation>
    <scope>NUCLEOTIDE SEQUENCE [LARGE SCALE GENOMIC DNA]</scope>
    <source>
        <strain>Denwood</strain>
        <strain evidence="2">Zambia</strain>
    </source>
</reference>
<dbReference type="Proteomes" id="UP000269396">
    <property type="component" value="Unassembled WGS sequence"/>
</dbReference>
<keyword evidence="2" id="KW-1185">Reference proteome</keyword>
<protein>
    <submittedName>
        <fullName evidence="1">Uncharacterized protein</fullName>
    </submittedName>
</protein>
<evidence type="ECO:0000313" key="2">
    <source>
        <dbReference type="Proteomes" id="UP000269396"/>
    </source>
</evidence>
<sequence length="45" mass="4927">MFSEGQMDALLASPPSIVRITVRGTLVALVLKFWLPTIVKIVEVS</sequence>
<accession>A0A3P8BEU6</accession>
<organism evidence="1 2">
    <name type="scientific">Schistosoma mattheei</name>
    <dbReference type="NCBI Taxonomy" id="31246"/>
    <lineage>
        <taxon>Eukaryota</taxon>
        <taxon>Metazoa</taxon>
        <taxon>Spiralia</taxon>
        <taxon>Lophotrochozoa</taxon>
        <taxon>Platyhelminthes</taxon>
        <taxon>Trematoda</taxon>
        <taxon>Digenea</taxon>
        <taxon>Strigeidida</taxon>
        <taxon>Schistosomatoidea</taxon>
        <taxon>Schistosomatidae</taxon>
        <taxon>Schistosoma</taxon>
    </lineage>
</organism>
<name>A0A3P8BEU6_9TREM</name>